<evidence type="ECO:0000313" key="3">
    <source>
        <dbReference type="Proteomes" id="UP001189429"/>
    </source>
</evidence>
<feature type="region of interest" description="Disordered" evidence="1">
    <location>
        <begin position="1"/>
        <end position="92"/>
    </location>
</feature>
<comment type="caution">
    <text evidence="2">The sequence shown here is derived from an EMBL/GenBank/DDBJ whole genome shotgun (WGS) entry which is preliminary data.</text>
</comment>
<evidence type="ECO:0000313" key="2">
    <source>
        <dbReference type="EMBL" id="CAK0852754.1"/>
    </source>
</evidence>
<keyword evidence="3" id="KW-1185">Reference proteome</keyword>
<feature type="compositionally biased region" description="Basic and acidic residues" evidence="1">
    <location>
        <begin position="314"/>
        <end position="327"/>
    </location>
</feature>
<feature type="compositionally biased region" description="Low complexity" evidence="1">
    <location>
        <begin position="1"/>
        <end position="11"/>
    </location>
</feature>
<feature type="compositionally biased region" description="Low complexity" evidence="1">
    <location>
        <begin position="19"/>
        <end position="38"/>
    </location>
</feature>
<dbReference type="Proteomes" id="UP001189429">
    <property type="component" value="Unassembled WGS sequence"/>
</dbReference>
<organism evidence="2 3">
    <name type="scientific">Prorocentrum cordatum</name>
    <dbReference type="NCBI Taxonomy" id="2364126"/>
    <lineage>
        <taxon>Eukaryota</taxon>
        <taxon>Sar</taxon>
        <taxon>Alveolata</taxon>
        <taxon>Dinophyceae</taxon>
        <taxon>Prorocentrales</taxon>
        <taxon>Prorocentraceae</taxon>
        <taxon>Prorocentrum</taxon>
    </lineage>
</organism>
<proteinExistence type="predicted"/>
<gene>
    <name evidence="2" type="ORF">PCOR1329_LOCUS44438</name>
</gene>
<feature type="region of interest" description="Disordered" evidence="1">
    <location>
        <begin position="303"/>
        <end position="335"/>
    </location>
</feature>
<feature type="non-terminal residue" evidence="2">
    <location>
        <position position="632"/>
    </location>
</feature>
<accession>A0ABN9U1U7</accession>
<feature type="compositionally biased region" description="Basic and acidic residues" evidence="1">
    <location>
        <begin position="71"/>
        <end position="81"/>
    </location>
</feature>
<feature type="non-terminal residue" evidence="2">
    <location>
        <position position="1"/>
    </location>
</feature>
<sequence>AQAGAAAATSPGAPPPTWAAPDPRAAATAATAALAPAAPAGPPTAPAAAAPPANQGARDALRGWRQPPQQREQDMSDKGRDPVPSWSGENPMANLRPWLRSLAISKRDAMVPGREHGARLFKSLAIGSEMKVAAGQALASAFMSEQGWGAVIAQSKLAYVAYLEIDLEVSVKDAILQGDREKGPVMAQHLARGQPRPDTILAFALPQQKNSKRLGVFPMSDSGGGSSSDVADPAGDGAIAYYEGGAEEEGQMEIGDDGEWLVNESGETPIPFDPMAECAGEESIYLAAWAKSRRANRMALAASETGRGLFSPSEGRDKGKGKGERKGARAPSKGRVGDEIARGGFFAAAPAAVPLFQLAMATPAERATFGASAFAALSSPWAGLLATEGFALMGRRAQGGCCGRIARKGREGQLRGLWLMPKETLAPPVASRGWVGGWAKLIVAVDMPIGVGGVGGIVAARAVADSAGQEVRLLFPVSLVNGLRGACDFDRGALLSREFEVEAKIWPMSTSRWGISVKEPHRGKWAGSDEPEQRTTKALVEQPKTWNLVHGAELLSSGRSRCDNWAEFDRAWAKARAKLGRALYAASESCLGPDVERLQRVRKTEVTCCDVIQNAIFYEWPPGVSRLLAELR</sequence>
<dbReference type="EMBL" id="CAUYUJ010015338">
    <property type="protein sequence ID" value="CAK0852754.1"/>
    <property type="molecule type" value="Genomic_DNA"/>
</dbReference>
<evidence type="ECO:0000256" key="1">
    <source>
        <dbReference type="SAM" id="MobiDB-lite"/>
    </source>
</evidence>
<protein>
    <submittedName>
        <fullName evidence="2">Uncharacterized protein</fullName>
    </submittedName>
</protein>
<name>A0ABN9U1U7_9DINO</name>
<reference evidence="2" key="1">
    <citation type="submission" date="2023-10" db="EMBL/GenBank/DDBJ databases">
        <authorList>
            <person name="Chen Y."/>
            <person name="Shah S."/>
            <person name="Dougan E. K."/>
            <person name="Thang M."/>
            <person name="Chan C."/>
        </authorList>
    </citation>
    <scope>NUCLEOTIDE SEQUENCE [LARGE SCALE GENOMIC DNA]</scope>
</reference>